<accession>A0ABY5JDN9</accession>
<dbReference type="PANTHER" id="PTHR35851">
    <property type="entry name" value="CELL DIVISION PROTEIN FTSQ"/>
    <property type="match status" value="1"/>
</dbReference>
<sequence>MMSAVLRHQPGTTRAPMRGKAVPRGASRMVAKEPISLRLPRPNFSLLKRVTWPLLLLVLGFGAYELSLRLLPYADRPIAKISVEGDLSYISQQSVQQRIEPFVSASFFSVDLVGMRHELEQMPWIAHAEVRRVWPDQVMVRLEEQLPIARWGDEALLNNQGQAFAPKELAHYENLPQLYGPKRAQQQVMQQYQVLSQMLRPMGFTVARLELRERGSWFLSTGQGIEVLLGRDHLVEKIRRFGAIYSKALKDQKDNIARIDLRYANGLAVAWHEPPAPVAVDPAAVQ</sequence>
<keyword evidence="7 9" id="KW-0472">Membrane</keyword>
<comment type="subcellular location">
    <subcellularLocation>
        <location evidence="9">Cell inner membrane</location>
        <topology evidence="9">Single-pass type II membrane protein</topology>
    </subcellularLocation>
    <subcellularLocation>
        <location evidence="1">Membrane</location>
    </subcellularLocation>
    <text evidence="9">Localizes to the division septum.</text>
</comment>
<dbReference type="RefSeq" id="WP_092366149.1">
    <property type="nucleotide sequence ID" value="NZ_CP076114.1"/>
</dbReference>
<protein>
    <recommendedName>
        <fullName evidence="9">Cell division protein FtsQ</fullName>
    </recommendedName>
</protein>
<comment type="function">
    <text evidence="9">Essential cell division protein. May link together the upstream cell division proteins, which are predominantly cytoplasmic, with the downstream cell division proteins, which are predominantly periplasmic. May control correct divisome assembly.</text>
</comment>
<name>A0ABY5JDN9_9GAMM</name>
<dbReference type="PROSITE" id="PS51779">
    <property type="entry name" value="POTRA"/>
    <property type="match status" value="1"/>
</dbReference>
<evidence type="ECO:0000256" key="7">
    <source>
        <dbReference type="ARBA" id="ARBA00023136"/>
    </source>
</evidence>
<dbReference type="EMBL" id="CP076114">
    <property type="protein sequence ID" value="UUD66120.1"/>
    <property type="molecule type" value="Genomic_DNA"/>
</dbReference>
<dbReference type="InterPro" id="IPR026579">
    <property type="entry name" value="FtsQ"/>
</dbReference>
<keyword evidence="3 9" id="KW-0997">Cell inner membrane</keyword>
<organism evidence="12 13">
    <name type="scientific">Phytopseudomonas seleniipraecipitans</name>
    <dbReference type="NCBI Taxonomy" id="640205"/>
    <lineage>
        <taxon>Bacteria</taxon>
        <taxon>Pseudomonadati</taxon>
        <taxon>Pseudomonadota</taxon>
        <taxon>Gammaproteobacteria</taxon>
        <taxon>Pseudomonadales</taxon>
        <taxon>Pseudomonadaceae</taxon>
        <taxon>Phytopseudomonas</taxon>
    </lineage>
</organism>
<evidence type="ECO:0000259" key="11">
    <source>
        <dbReference type="PROSITE" id="PS51779"/>
    </source>
</evidence>
<feature type="region of interest" description="Disordered" evidence="10">
    <location>
        <begin position="1"/>
        <end position="26"/>
    </location>
</feature>
<evidence type="ECO:0000256" key="10">
    <source>
        <dbReference type="SAM" id="MobiDB-lite"/>
    </source>
</evidence>
<feature type="domain" description="POTRA" evidence="11">
    <location>
        <begin position="76"/>
        <end position="145"/>
    </location>
</feature>
<evidence type="ECO:0000256" key="2">
    <source>
        <dbReference type="ARBA" id="ARBA00022475"/>
    </source>
</evidence>
<dbReference type="GO" id="GO:0051301">
    <property type="term" value="P:cell division"/>
    <property type="evidence" value="ECO:0007669"/>
    <property type="project" value="UniProtKB-KW"/>
</dbReference>
<evidence type="ECO:0000313" key="12">
    <source>
        <dbReference type="EMBL" id="UUD66120.1"/>
    </source>
</evidence>
<keyword evidence="8 9" id="KW-0131">Cell cycle</keyword>
<keyword evidence="2 9" id="KW-1003">Cell membrane</keyword>
<dbReference type="InterPro" id="IPR005548">
    <property type="entry name" value="Cell_div_FtsQ/DivIB_C"/>
</dbReference>
<evidence type="ECO:0000256" key="8">
    <source>
        <dbReference type="ARBA" id="ARBA00023306"/>
    </source>
</evidence>
<dbReference type="PANTHER" id="PTHR35851:SF1">
    <property type="entry name" value="CELL DIVISION PROTEIN FTSQ"/>
    <property type="match status" value="1"/>
</dbReference>
<keyword evidence="4 9" id="KW-0132">Cell division</keyword>
<evidence type="ECO:0000256" key="6">
    <source>
        <dbReference type="ARBA" id="ARBA00022989"/>
    </source>
</evidence>
<dbReference type="InterPro" id="IPR034746">
    <property type="entry name" value="POTRA"/>
</dbReference>
<comment type="subunit">
    <text evidence="9">Part of a complex composed of FtsB, FtsL and FtsQ.</text>
</comment>
<evidence type="ECO:0000256" key="1">
    <source>
        <dbReference type="ARBA" id="ARBA00004370"/>
    </source>
</evidence>
<keyword evidence="5 9" id="KW-0812">Transmembrane</keyword>
<keyword evidence="6 9" id="KW-1133">Transmembrane helix</keyword>
<proteinExistence type="inferred from homology"/>
<dbReference type="Proteomes" id="UP000887421">
    <property type="component" value="Chromosome"/>
</dbReference>
<dbReference type="Gene3D" id="3.40.50.11690">
    <property type="entry name" value="Cell division protein FtsQ/DivIB"/>
    <property type="match status" value="1"/>
</dbReference>
<gene>
    <name evidence="9" type="primary">ftsQ</name>
    <name evidence="12" type="ORF">D16iCDA_07130</name>
</gene>
<dbReference type="InterPro" id="IPR045335">
    <property type="entry name" value="FtsQ_C_sf"/>
</dbReference>
<evidence type="ECO:0000256" key="3">
    <source>
        <dbReference type="ARBA" id="ARBA00022519"/>
    </source>
</evidence>
<evidence type="ECO:0000313" key="13">
    <source>
        <dbReference type="Proteomes" id="UP000887421"/>
    </source>
</evidence>
<evidence type="ECO:0000256" key="4">
    <source>
        <dbReference type="ARBA" id="ARBA00022618"/>
    </source>
</evidence>
<dbReference type="Pfam" id="PF03799">
    <property type="entry name" value="FtsQ_DivIB_C"/>
    <property type="match status" value="1"/>
</dbReference>
<dbReference type="Gene3D" id="3.10.20.310">
    <property type="entry name" value="membrane protein fhac"/>
    <property type="match status" value="1"/>
</dbReference>
<keyword evidence="13" id="KW-1185">Reference proteome</keyword>
<reference evidence="12" key="1">
    <citation type="submission" date="2021-05" db="EMBL/GenBank/DDBJ databases">
        <title>Complete genome sequence of Pseudomonas seleniipraecipitans strain D1-6.</title>
        <authorList>
            <person name="Lafi F."/>
            <person name="Eida A."/>
            <person name="Alam I."/>
            <person name="Hert H."/>
            <person name="Saad M."/>
        </authorList>
    </citation>
    <scope>NUCLEOTIDE SEQUENCE</scope>
    <source>
        <strain evidence="12">D1-6</strain>
    </source>
</reference>
<evidence type="ECO:0000256" key="9">
    <source>
        <dbReference type="HAMAP-Rule" id="MF_00911"/>
    </source>
</evidence>
<dbReference type="Pfam" id="PF08478">
    <property type="entry name" value="POTRA_1"/>
    <property type="match status" value="1"/>
</dbReference>
<evidence type="ECO:0000256" key="5">
    <source>
        <dbReference type="ARBA" id="ARBA00022692"/>
    </source>
</evidence>
<dbReference type="InterPro" id="IPR013685">
    <property type="entry name" value="POTRA_FtsQ_type"/>
</dbReference>
<comment type="similarity">
    <text evidence="9">Belongs to the FtsQ/DivIB family. FtsQ subfamily.</text>
</comment>
<dbReference type="HAMAP" id="MF_00911">
    <property type="entry name" value="FtsQ_subfam"/>
    <property type="match status" value="1"/>
</dbReference>